<dbReference type="CDD" id="cd00570">
    <property type="entry name" value="GST_N_family"/>
    <property type="match status" value="1"/>
</dbReference>
<feature type="region of interest" description="Disordered" evidence="1">
    <location>
        <begin position="1"/>
        <end position="22"/>
    </location>
</feature>
<dbReference type="Pfam" id="PF13410">
    <property type="entry name" value="GST_C_2"/>
    <property type="match status" value="1"/>
</dbReference>
<dbReference type="Pfam" id="PF13417">
    <property type="entry name" value="GST_N_3"/>
    <property type="match status" value="1"/>
</dbReference>
<protein>
    <submittedName>
        <fullName evidence="4">Uncharacterized protein</fullName>
    </submittedName>
</protein>
<accession>A0ABP0VTJ7</accession>
<name>A0ABP0VTJ7_9BRYO</name>
<dbReference type="SUPFAM" id="SSF47616">
    <property type="entry name" value="GST C-terminal domain-like"/>
    <property type="match status" value="1"/>
</dbReference>
<feature type="domain" description="GST N-terminal" evidence="2">
    <location>
        <begin position="25"/>
        <end position="105"/>
    </location>
</feature>
<dbReference type="Gene3D" id="1.20.120.520">
    <property type="entry name" value="nmb1532 protein domain like"/>
    <property type="match status" value="1"/>
</dbReference>
<dbReference type="SUPFAM" id="SSF52833">
    <property type="entry name" value="Thioredoxin-like"/>
    <property type="match status" value="1"/>
</dbReference>
<keyword evidence="5" id="KW-1185">Reference proteome</keyword>
<organism evidence="4 5">
    <name type="scientific">Sphagnum jensenii</name>
    <dbReference type="NCBI Taxonomy" id="128206"/>
    <lineage>
        <taxon>Eukaryota</taxon>
        <taxon>Viridiplantae</taxon>
        <taxon>Streptophyta</taxon>
        <taxon>Embryophyta</taxon>
        <taxon>Bryophyta</taxon>
        <taxon>Sphagnophytina</taxon>
        <taxon>Sphagnopsida</taxon>
        <taxon>Sphagnales</taxon>
        <taxon>Sphagnaceae</taxon>
        <taxon>Sphagnum</taxon>
    </lineage>
</organism>
<dbReference type="PROSITE" id="PS50405">
    <property type="entry name" value="GST_CTER"/>
    <property type="match status" value="1"/>
</dbReference>
<proteinExistence type="predicted"/>
<dbReference type="InterPro" id="IPR010987">
    <property type="entry name" value="Glutathione-S-Trfase_C-like"/>
</dbReference>
<dbReference type="InterPro" id="IPR040079">
    <property type="entry name" value="Glutathione_S-Trfase"/>
</dbReference>
<dbReference type="Gene3D" id="1.20.1050.10">
    <property type="match status" value="1"/>
</dbReference>
<dbReference type="EMBL" id="OZ020105">
    <property type="protein sequence ID" value="CAK9257507.1"/>
    <property type="molecule type" value="Genomic_DNA"/>
</dbReference>
<sequence length="497" mass="55408">MGNCVLSVPSWTSPTYEHEDETDGGKVHLYGDVLCPYTQRVRLALQHKGVPVKTILVVPDDLTSGSFATISPDGKFPVFQDGVHKLSGSTDAILEYMEKTFTDSPLVPSEMVKEADEWVAYIRDTFTPLIRQLLYDGNPLIQQDLETKLHDAFAKLDDGIGLNRSKGPFFLGSQFTLVDVYVIPFLALVDVITYFRGLEIASTYPHLVAYKAAVSTFPSYKPVQVDIDLLKKAVAESWVQKAPLPIVLMTMLQHHSILVHLERFVRLVDRLASVKPEDIAKDSMKRTLIGTQLRGLPKQFGQLLDLMQEHAQMEERIIFPALDMADPGLSASALKDHARDLPVMNGIREDIKGIMALKQGSSDHVEALSEVVIRLHTLQENTVEHYHEEEREQLPLLEAAGFGTKKQEMLVGQCLAVMETSHGHLLPYLLQGLQPHEIQQYLGILQHLSEQNNTTPQLLLQVSQILSNADEEFAGVWKVAQERVPTLATRQANAAGA</sequence>
<dbReference type="PANTHER" id="PTHR35739">
    <property type="entry name" value="OS01G0861700 PROTEIN"/>
    <property type="match status" value="1"/>
</dbReference>
<feature type="domain" description="GST C-terminal" evidence="3">
    <location>
        <begin position="108"/>
        <end position="244"/>
    </location>
</feature>
<dbReference type="CDD" id="cd12108">
    <property type="entry name" value="Hr-like"/>
    <property type="match status" value="1"/>
</dbReference>
<dbReference type="Pfam" id="PF01814">
    <property type="entry name" value="Hemerythrin"/>
    <property type="match status" value="1"/>
</dbReference>
<dbReference type="InterPro" id="IPR036249">
    <property type="entry name" value="Thioredoxin-like_sf"/>
</dbReference>
<dbReference type="InterPro" id="IPR012312">
    <property type="entry name" value="Hemerythrin-like"/>
</dbReference>
<gene>
    <name evidence="4" type="ORF">CSSPJE1EN1_LOCUS2985</name>
</gene>
<evidence type="ECO:0000259" key="2">
    <source>
        <dbReference type="PROSITE" id="PS50404"/>
    </source>
</evidence>
<dbReference type="InterPro" id="IPR004045">
    <property type="entry name" value="Glutathione_S-Trfase_N"/>
</dbReference>
<dbReference type="PROSITE" id="PS50404">
    <property type="entry name" value="GST_NTER"/>
    <property type="match status" value="1"/>
</dbReference>
<reference evidence="4" key="1">
    <citation type="submission" date="2024-02" db="EMBL/GenBank/DDBJ databases">
        <authorList>
            <consortium name="ELIXIR-Norway"/>
            <consortium name="Elixir Norway"/>
        </authorList>
    </citation>
    <scope>NUCLEOTIDE SEQUENCE</scope>
</reference>
<dbReference type="SFLD" id="SFLDS00019">
    <property type="entry name" value="Glutathione_Transferase_(cytos"/>
    <property type="match status" value="1"/>
</dbReference>
<dbReference type="PANTHER" id="PTHR35739:SF1">
    <property type="entry name" value="OS01G0861700 PROTEIN"/>
    <property type="match status" value="1"/>
</dbReference>
<dbReference type="SFLD" id="SFLDG00358">
    <property type="entry name" value="Main_(cytGST)"/>
    <property type="match status" value="1"/>
</dbReference>
<evidence type="ECO:0000313" key="4">
    <source>
        <dbReference type="EMBL" id="CAK9257507.1"/>
    </source>
</evidence>
<evidence type="ECO:0000256" key="1">
    <source>
        <dbReference type="SAM" id="MobiDB-lite"/>
    </source>
</evidence>
<dbReference type="Proteomes" id="UP001497444">
    <property type="component" value="Chromosome 10"/>
</dbReference>
<evidence type="ECO:0000313" key="5">
    <source>
        <dbReference type="Proteomes" id="UP001497444"/>
    </source>
</evidence>
<dbReference type="Gene3D" id="3.40.30.10">
    <property type="entry name" value="Glutaredoxin"/>
    <property type="match status" value="1"/>
</dbReference>
<dbReference type="InterPro" id="IPR036282">
    <property type="entry name" value="Glutathione-S-Trfase_C_sf"/>
</dbReference>
<evidence type="ECO:0000259" key="3">
    <source>
        <dbReference type="PROSITE" id="PS50405"/>
    </source>
</evidence>